<proteinExistence type="predicted"/>
<dbReference type="SMART" id="SM00855">
    <property type="entry name" value="PGAM"/>
    <property type="match status" value="1"/>
</dbReference>
<name>A0A7S4JNJ2_9STRA</name>
<accession>A0A7S4JNJ2</accession>
<keyword evidence="1" id="KW-0812">Transmembrane</keyword>
<dbReference type="EMBL" id="HBKQ01044796">
    <property type="protein sequence ID" value="CAE2269118.1"/>
    <property type="molecule type" value="Transcribed_RNA"/>
</dbReference>
<dbReference type="InterPro" id="IPR029033">
    <property type="entry name" value="His_PPase_superfam"/>
</dbReference>
<feature type="transmembrane region" description="Helical" evidence="1">
    <location>
        <begin position="18"/>
        <end position="42"/>
    </location>
</feature>
<reference evidence="2" key="1">
    <citation type="submission" date="2021-01" db="EMBL/GenBank/DDBJ databases">
        <authorList>
            <person name="Corre E."/>
            <person name="Pelletier E."/>
            <person name="Niang G."/>
            <person name="Scheremetjew M."/>
            <person name="Finn R."/>
            <person name="Kale V."/>
            <person name="Holt S."/>
            <person name="Cochrane G."/>
            <person name="Meng A."/>
            <person name="Brown T."/>
            <person name="Cohen L."/>
        </authorList>
    </citation>
    <scope>NUCLEOTIDE SEQUENCE</scope>
    <source>
        <strain evidence="2">Isolate 1302-5</strain>
    </source>
</reference>
<sequence>MNPNDEEAERPVRKRPAILAWAMGALLILVPVALTFVVVLLAGSDPAPDAGNLAGDVLLMRHATAPGNGDPEGFDLNDCSTQRSLDEGGVRMAQEAGRKLAERGMKISPVVYSSQWCRCLDTAREIVQQLNEAKKGNATNHYVVEEWGLNSFYQTERGGFTRDECVERLNDGILERLRSIPPEQRDGTRMLMVTHQVTVSAVAGIRTKSGEIVAYDSRTGEARKLDLG</sequence>
<dbReference type="Pfam" id="PF00300">
    <property type="entry name" value="His_Phos_1"/>
    <property type="match status" value="1"/>
</dbReference>
<dbReference type="InterPro" id="IPR013078">
    <property type="entry name" value="His_Pase_superF_clade-1"/>
</dbReference>
<protein>
    <recommendedName>
        <fullName evidence="3">Histidine phosphatase family protein</fullName>
    </recommendedName>
</protein>
<dbReference type="AlphaFoldDB" id="A0A7S4JNJ2"/>
<keyword evidence="1" id="KW-1133">Transmembrane helix</keyword>
<evidence type="ECO:0000313" key="2">
    <source>
        <dbReference type="EMBL" id="CAE2269118.1"/>
    </source>
</evidence>
<keyword evidence="1" id="KW-0472">Membrane</keyword>
<evidence type="ECO:0008006" key="3">
    <source>
        <dbReference type="Google" id="ProtNLM"/>
    </source>
</evidence>
<dbReference type="Gene3D" id="3.40.50.1240">
    <property type="entry name" value="Phosphoglycerate mutase-like"/>
    <property type="match status" value="1"/>
</dbReference>
<organism evidence="2">
    <name type="scientific">Odontella aurita</name>
    <dbReference type="NCBI Taxonomy" id="265563"/>
    <lineage>
        <taxon>Eukaryota</taxon>
        <taxon>Sar</taxon>
        <taxon>Stramenopiles</taxon>
        <taxon>Ochrophyta</taxon>
        <taxon>Bacillariophyta</taxon>
        <taxon>Mediophyceae</taxon>
        <taxon>Biddulphiophycidae</taxon>
        <taxon>Eupodiscales</taxon>
        <taxon>Odontellaceae</taxon>
        <taxon>Odontella</taxon>
    </lineage>
</organism>
<gene>
    <name evidence="2" type="ORF">OAUR00152_LOCUS30888</name>
</gene>
<dbReference type="SUPFAM" id="SSF53254">
    <property type="entry name" value="Phosphoglycerate mutase-like"/>
    <property type="match status" value="1"/>
</dbReference>
<evidence type="ECO:0000256" key="1">
    <source>
        <dbReference type="SAM" id="Phobius"/>
    </source>
</evidence>
<dbReference type="CDD" id="cd07067">
    <property type="entry name" value="HP_PGM_like"/>
    <property type="match status" value="1"/>
</dbReference>